<dbReference type="PANTHER" id="PTHR40074">
    <property type="entry name" value="O-ACETYLTRANSFERASE WECH"/>
    <property type="match status" value="1"/>
</dbReference>
<dbReference type="GO" id="GO:0009246">
    <property type="term" value="P:enterobacterial common antigen biosynthetic process"/>
    <property type="evidence" value="ECO:0007669"/>
    <property type="project" value="TreeGrafter"/>
</dbReference>
<feature type="transmembrane region" description="Helical" evidence="7">
    <location>
        <begin position="87"/>
        <end position="104"/>
    </location>
</feature>
<evidence type="ECO:0000256" key="4">
    <source>
        <dbReference type="ARBA" id="ARBA00022692"/>
    </source>
</evidence>
<dbReference type="GO" id="GO:0016413">
    <property type="term" value="F:O-acetyltransferase activity"/>
    <property type="evidence" value="ECO:0007669"/>
    <property type="project" value="TreeGrafter"/>
</dbReference>
<evidence type="ECO:0000256" key="5">
    <source>
        <dbReference type="ARBA" id="ARBA00022989"/>
    </source>
</evidence>
<proteinExistence type="inferred from homology"/>
<feature type="transmembrane region" description="Helical" evidence="7">
    <location>
        <begin position="247"/>
        <end position="269"/>
    </location>
</feature>
<evidence type="ECO:0000256" key="3">
    <source>
        <dbReference type="ARBA" id="ARBA00022475"/>
    </source>
</evidence>
<evidence type="ECO:0000313" key="10">
    <source>
        <dbReference type="Proteomes" id="UP000249794"/>
    </source>
</evidence>
<comment type="subcellular location">
    <subcellularLocation>
        <location evidence="1">Cell membrane</location>
        <topology evidence="1">Multi-pass membrane protein</topology>
    </subcellularLocation>
</comment>
<comment type="caution">
    <text evidence="9">The sequence shown here is derived from an EMBL/GenBank/DDBJ whole genome shotgun (WGS) entry which is preliminary data.</text>
</comment>
<feature type="transmembrane region" description="Helical" evidence="7">
    <location>
        <begin position="217"/>
        <end position="235"/>
    </location>
</feature>
<feature type="transmembrane region" description="Helical" evidence="7">
    <location>
        <begin position="163"/>
        <end position="182"/>
    </location>
</feature>
<keyword evidence="5 7" id="KW-1133">Transmembrane helix</keyword>
<accession>A0A2W4ZDV5</accession>
<evidence type="ECO:0000256" key="1">
    <source>
        <dbReference type="ARBA" id="ARBA00004651"/>
    </source>
</evidence>
<protein>
    <recommendedName>
        <fullName evidence="8">Acyltransferase 3 domain-containing protein</fullName>
    </recommendedName>
</protein>
<reference evidence="10" key="1">
    <citation type="submission" date="2018-04" db="EMBL/GenBank/DDBJ databases">
        <authorList>
            <person name="Cornet L."/>
        </authorList>
    </citation>
    <scope>NUCLEOTIDE SEQUENCE [LARGE SCALE GENOMIC DNA]</scope>
</reference>
<feature type="domain" description="Acyltransferase 3" evidence="8">
    <location>
        <begin position="8"/>
        <end position="332"/>
    </location>
</feature>
<dbReference type="GO" id="GO:0005886">
    <property type="term" value="C:plasma membrane"/>
    <property type="evidence" value="ECO:0007669"/>
    <property type="project" value="UniProtKB-SubCell"/>
</dbReference>
<dbReference type="AlphaFoldDB" id="A0A2W4ZDV5"/>
<organism evidence="9 10">
    <name type="scientific">Phormidesmis priestleyi</name>
    <dbReference type="NCBI Taxonomy" id="268141"/>
    <lineage>
        <taxon>Bacteria</taxon>
        <taxon>Bacillati</taxon>
        <taxon>Cyanobacteriota</taxon>
        <taxon>Cyanophyceae</taxon>
        <taxon>Leptolyngbyales</taxon>
        <taxon>Leptolyngbyaceae</taxon>
        <taxon>Phormidesmis</taxon>
    </lineage>
</organism>
<feature type="transmembrane region" description="Helical" evidence="7">
    <location>
        <begin position="188"/>
        <end position="205"/>
    </location>
</feature>
<feature type="transmembrane region" description="Helical" evidence="7">
    <location>
        <begin position="281"/>
        <end position="301"/>
    </location>
</feature>
<dbReference type="Proteomes" id="UP000249794">
    <property type="component" value="Unassembled WGS sequence"/>
</dbReference>
<dbReference type="EMBL" id="QBMP01000073">
    <property type="protein sequence ID" value="PZO56365.1"/>
    <property type="molecule type" value="Genomic_DNA"/>
</dbReference>
<evidence type="ECO:0000256" key="6">
    <source>
        <dbReference type="ARBA" id="ARBA00023136"/>
    </source>
</evidence>
<feature type="transmembrane region" description="Helical" evidence="7">
    <location>
        <begin position="49"/>
        <end position="66"/>
    </location>
</feature>
<dbReference type="PANTHER" id="PTHR40074:SF2">
    <property type="entry name" value="O-ACETYLTRANSFERASE WECH"/>
    <property type="match status" value="1"/>
</dbReference>
<keyword evidence="6 7" id="KW-0472">Membrane</keyword>
<feature type="transmembrane region" description="Helical" evidence="7">
    <location>
        <begin position="131"/>
        <end position="151"/>
    </location>
</feature>
<evidence type="ECO:0000256" key="7">
    <source>
        <dbReference type="SAM" id="Phobius"/>
    </source>
</evidence>
<dbReference type="InterPro" id="IPR002656">
    <property type="entry name" value="Acyl_transf_3_dom"/>
</dbReference>
<comment type="similarity">
    <text evidence="2">Belongs to the acyltransferase 3 family.</text>
</comment>
<evidence type="ECO:0000259" key="8">
    <source>
        <dbReference type="Pfam" id="PF01757"/>
    </source>
</evidence>
<dbReference type="Pfam" id="PF01757">
    <property type="entry name" value="Acyl_transf_3"/>
    <property type="match status" value="1"/>
</dbReference>
<reference evidence="9 10" key="2">
    <citation type="submission" date="2018-06" db="EMBL/GenBank/DDBJ databases">
        <title>Metagenomic assembly of (sub)arctic Cyanobacteria and their associated microbiome from non-axenic cultures.</title>
        <authorList>
            <person name="Baurain D."/>
        </authorList>
    </citation>
    <scope>NUCLEOTIDE SEQUENCE [LARGE SCALE GENOMIC DNA]</scope>
    <source>
        <strain evidence="9">ULC027bin1</strain>
    </source>
</reference>
<feature type="transmembrane region" description="Helical" evidence="7">
    <location>
        <begin position="7"/>
        <end position="29"/>
    </location>
</feature>
<gene>
    <name evidence="9" type="ORF">DCF15_08830</name>
</gene>
<sequence>MDQRLPVFDWIRSVAIIIIVFHHLPWYAFNFYNLNYFGIPLNLSILNELNGYFGLSLFIFMSGYLLNIKKIYFSTWGEIQVFAKRKLIRIFPLYYLALIAFALVEHVHSPAKILIHLLGLQLVIRTLTASIPIRTLWFVGFITIFYAVFAIVKNHKLSQRSRLVILIASGLVPLALHILWGITDYRISLYWGVFWFGVLCAEKDLPNLKLWKDLSPVIALVLVVMVVYFFLAFDPSVSLKGLSFEKYLLLNTLMFSYVITTYNVCNWLSQRFDFRSKLKSISYISFCVYLFHRPIWATLSQVLVNQFGVDNKYWLLAVLIIGGLPLIIAVAYGLQSVYDQHVRPYLLSASKVA</sequence>
<keyword evidence="4 7" id="KW-0812">Transmembrane</keyword>
<name>A0A2W4ZDV5_9CYAN</name>
<evidence type="ECO:0000256" key="2">
    <source>
        <dbReference type="ARBA" id="ARBA00007400"/>
    </source>
</evidence>
<keyword evidence="3" id="KW-1003">Cell membrane</keyword>
<evidence type="ECO:0000313" key="9">
    <source>
        <dbReference type="EMBL" id="PZO56365.1"/>
    </source>
</evidence>
<feature type="transmembrane region" description="Helical" evidence="7">
    <location>
        <begin position="313"/>
        <end position="334"/>
    </location>
</feature>